<protein>
    <submittedName>
        <fullName evidence="2">CNNM transmembrane domain-containing protein</fullName>
    </submittedName>
</protein>
<name>A0A0M3HG67_ASCLU</name>
<evidence type="ECO:0000313" key="2">
    <source>
        <dbReference type="WBParaSite" id="ALUE_0000051201-mRNA-1"/>
    </source>
</evidence>
<dbReference type="AlphaFoldDB" id="A0A0M3HG67"/>
<dbReference type="Proteomes" id="UP000036681">
    <property type="component" value="Unplaced"/>
</dbReference>
<accession>A0A0M3HG67</accession>
<dbReference type="WBParaSite" id="ALUE_0000051201-mRNA-1">
    <property type="protein sequence ID" value="ALUE_0000051201-mRNA-1"/>
    <property type="gene ID" value="ALUE_0000051201"/>
</dbReference>
<sequence length="54" mass="5937">MSVNEVEMKKRSAAFLSQTGKERMLALAVALMVLVNAITTCGPGKRTKLLMRNK</sequence>
<evidence type="ECO:0000313" key="1">
    <source>
        <dbReference type="Proteomes" id="UP000036681"/>
    </source>
</evidence>
<organism evidence="1 2">
    <name type="scientific">Ascaris lumbricoides</name>
    <name type="common">Giant roundworm</name>
    <dbReference type="NCBI Taxonomy" id="6252"/>
    <lineage>
        <taxon>Eukaryota</taxon>
        <taxon>Metazoa</taxon>
        <taxon>Ecdysozoa</taxon>
        <taxon>Nematoda</taxon>
        <taxon>Chromadorea</taxon>
        <taxon>Rhabditida</taxon>
        <taxon>Spirurina</taxon>
        <taxon>Ascaridomorpha</taxon>
        <taxon>Ascaridoidea</taxon>
        <taxon>Ascarididae</taxon>
        <taxon>Ascaris</taxon>
    </lineage>
</organism>
<keyword evidence="1" id="KW-1185">Reference proteome</keyword>
<proteinExistence type="predicted"/>
<reference evidence="2" key="1">
    <citation type="submission" date="2017-02" db="UniProtKB">
        <authorList>
            <consortium name="WormBaseParasite"/>
        </authorList>
    </citation>
    <scope>IDENTIFICATION</scope>
</reference>